<reference evidence="2" key="1">
    <citation type="submission" date="2023-10" db="EMBL/GenBank/DDBJ databases">
        <authorList>
            <person name="Chen Y."/>
            <person name="Shah S."/>
            <person name="Dougan E. K."/>
            <person name="Thang M."/>
            <person name="Chan C."/>
        </authorList>
    </citation>
    <scope>NUCLEOTIDE SEQUENCE [LARGE SCALE GENOMIC DNA]</scope>
</reference>
<gene>
    <name evidence="2" type="ORF">PCOR1329_LOCUS28714</name>
</gene>
<dbReference type="EMBL" id="CAUYUJ010010655">
    <property type="protein sequence ID" value="CAK0829922.1"/>
    <property type="molecule type" value="Genomic_DNA"/>
</dbReference>
<feature type="compositionally biased region" description="Gly residues" evidence="1">
    <location>
        <begin position="9"/>
        <end position="19"/>
    </location>
</feature>
<organism evidence="2 3">
    <name type="scientific">Prorocentrum cordatum</name>
    <dbReference type="NCBI Taxonomy" id="2364126"/>
    <lineage>
        <taxon>Eukaryota</taxon>
        <taxon>Sar</taxon>
        <taxon>Alveolata</taxon>
        <taxon>Dinophyceae</taxon>
        <taxon>Prorocentrales</taxon>
        <taxon>Prorocentraceae</taxon>
        <taxon>Prorocentrum</taxon>
    </lineage>
</organism>
<evidence type="ECO:0000313" key="2">
    <source>
        <dbReference type="EMBL" id="CAK0829922.1"/>
    </source>
</evidence>
<feature type="region of interest" description="Disordered" evidence="1">
    <location>
        <begin position="1"/>
        <end position="21"/>
    </location>
</feature>
<comment type="caution">
    <text evidence="2">The sequence shown here is derived from an EMBL/GenBank/DDBJ whole genome shotgun (WGS) entry which is preliminary data.</text>
</comment>
<dbReference type="Proteomes" id="UP001189429">
    <property type="component" value="Unassembled WGS sequence"/>
</dbReference>
<evidence type="ECO:0000313" key="3">
    <source>
        <dbReference type="Proteomes" id="UP001189429"/>
    </source>
</evidence>
<feature type="non-terminal residue" evidence="2">
    <location>
        <position position="935"/>
    </location>
</feature>
<evidence type="ECO:0000256" key="1">
    <source>
        <dbReference type="SAM" id="MobiDB-lite"/>
    </source>
</evidence>
<keyword evidence="3" id="KW-1185">Reference proteome</keyword>
<protein>
    <submittedName>
        <fullName evidence="2">Uncharacterized protein</fullName>
    </submittedName>
</protein>
<proteinExistence type="predicted"/>
<name>A0ABN9SGZ0_9DINO</name>
<feature type="compositionally biased region" description="Low complexity" evidence="1">
    <location>
        <begin position="770"/>
        <end position="786"/>
    </location>
</feature>
<feature type="compositionally biased region" description="Basic and acidic residues" evidence="1">
    <location>
        <begin position="797"/>
        <end position="817"/>
    </location>
</feature>
<feature type="region of interest" description="Disordered" evidence="1">
    <location>
        <begin position="760"/>
        <end position="818"/>
    </location>
</feature>
<accession>A0ABN9SGZ0</accession>
<sequence>MAAALQQHGGPGGAGGDGAAPGADLSAQARAIKYRKCHAVFERYPGTPMGMQMLDKIKQDFLVRAGVQAEFFDTAGRRLIAPHELNVRKNNIQIQRFKRSILKYGNIQGVRGGAIAVLSSAPGESNGAPPWRMLTYGSVSRAVYLAVDENTTDPVQKKNVEATLSAGLVLDEYESAMPIDCAEHIRDFYNAFHGGAGITFLEIIDKVETADSEWKAHAHANGITLGKQGRGDDGCAKQLSDFLDKHYKEIYDTRELFMAARSLMNTLKKLGNMWPRFQQILGGECDFLAPGLGRKMMVKMLHYWSTQVAKLIGTVHWSTEDLARLFIQGARFISPTEDCQNWLINSMSTQNQDKMKLIVTEMADSIPPPHKKAKQSKTAEAASNPSNLKLKAALKNGGERDVAWIDDVQVMHVEARSNYAGGGDPFDDDEAMDQIYSASLLFCWNTSISICGKNFTAWSVLRPKLAGAITSASVSGIRQSDSAATRGAGAASASADASSSEPSAGLSAVGAALLQVLGKVTGEDEVASRRKLSGHASPIPVTEEDITSSMAMIKDPITAFMQENPPSMRIKFHPSLTQASMKVEMAAQEFKNKSLGEPKTHPSISDLMKIIAAALPFKLEWMDLAADITEFTVQQGGFPGAAVSDLFADAQSTTVFGLLRDKYAMSMLHQLVSEDGQFGQSSQNPASKHLFDIVMAVPPLDSSTFHMLGVWDMNLKAKSIDYWVQAWASLFDGIVKVENASPRDALWLAVEKRAKGAFKGKLFPSGSHDSQPTSESQPSQSSVQTPKAEGTQTAPEPESKPETQEDNKPETKEKKTTTVDSIVGFDTVNTYIGTNVLDAMELERDTDSPVIMIPKSHFQAGMLKALCKAIESHLFIREFQVQGSTFDKIKVDSSNGRVYADATQDTQFKLSFCGNVTCFRTDGCLLLAKLHIMDE</sequence>